<dbReference type="Proteomes" id="UP000255509">
    <property type="component" value="Unassembled WGS sequence"/>
</dbReference>
<proteinExistence type="predicted"/>
<name>A0A379W756_SALET</name>
<sequence length="142" mass="15782">MIKDKKVFCSSATGAMNMPLQQLVPDIDIRKDVAMAILPGTPMMPNKPTMVIWYRNPLLNDSGVFTSLNINLTPYLLYTTRQDDFNGIALIVGNTALSTFSSRLLTVAELPARHHDRQLSTACRLKYSFMPIAGPTMTCGMR</sequence>
<accession>A0A379W756</accession>
<evidence type="ECO:0000259" key="1">
    <source>
        <dbReference type="Pfam" id="PF12792"/>
    </source>
</evidence>
<evidence type="ECO:0000313" key="3">
    <source>
        <dbReference type="Proteomes" id="UP000255509"/>
    </source>
</evidence>
<dbReference type="InterPro" id="IPR024744">
    <property type="entry name" value="CSS-motif_dom"/>
</dbReference>
<organism evidence="2 3">
    <name type="scientific">Salmonella enterica I</name>
    <dbReference type="NCBI Taxonomy" id="59201"/>
    <lineage>
        <taxon>Bacteria</taxon>
        <taxon>Pseudomonadati</taxon>
        <taxon>Pseudomonadota</taxon>
        <taxon>Gammaproteobacteria</taxon>
        <taxon>Enterobacterales</taxon>
        <taxon>Enterobacteriaceae</taxon>
        <taxon>Salmonella</taxon>
    </lineage>
</organism>
<dbReference type="Pfam" id="PF12792">
    <property type="entry name" value="CSS-motif"/>
    <property type="match status" value="1"/>
</dbReference>
<reference evidence="2 3" key="1">
    <citation type="submission" date="2018-06" db="EMBL/GenBank/DDBJ databases">
        <authorList>
            <consortium name="Pathogen Informatics"/>
            <person name="Doyle S."/>
        </authorList>
    </citation>
    <scope>NUCLEOTIDE SEQUENCE [LARGE SCALE GENOMIC DNA]</scope>
    <source>
        <strain evidence="2 3">NCTC8258</strain>
    </source>
</reference>
<evidence type="ECO:0000313" key="2">
    <source>
        <dbReference type="EMBL" id="SUH14713.1"/>
    </source>
</evidence>
<protein>
    <submittedName>
        <fullName evidence="2">Rtn protein</fullName>
    </submittedName>
</protein>
<dbReference type="EMBL" id="UGXS01000004">
    <property type="protein sequence ID" value="SUH14713.1"/>
    <property type="molecule type" value="Genomic_DNA"/>
</dbReference>
<feature type="domain" description="Putative cyclic diguanylate phosphodiesterase CSS motif-containing" evidence="1">
    <location>
        <begin position="2"/>
        <end position="116"/>
    </location>
</feature>
<dbReference type="AlphaFoldDB" id="A0A379W756"/>
<gene>
    <name evidence="2" type="primary">rtn_2</name>
    <name evidence="2" type="ORF">NCTC8258_02407</name>
</gene>